<keyword evidence="1" id="KW-0812">Transmembrane</keyword>
<protein>
    <submittedName>
        <fullName evidence="2">Uncharacterized protein</fullName>
    </submittedName>
</protein>
<dbReference type="RefSeq" id="WP_102733137.1">
    <property type="nucleotide sequence ID" value="NZ_CP029701.1"/>
</dbReference>
<name>A0AAE6TCG4_9BACT</name>
<accession>A0AAE6TCG4</accession>
<feature type="transmembrane region" description="Helical" evidence="1">
    <location>
        <begin position="91"/>
        <end position="112"/>
    </location>
</feature>
<keyword evidence="1" id="KW-0472">Membrane</keyword>
<dbReference type="Proteomes" id="UP000642553">
    <property type="component" value="Chromosome"/>
</dbReference>
<gene>
    <name evidence="2" type="ORF">DMI76_06840</name>
</gene>
<sequence length="113" mass="12803">MNKTLGKSILLILALILTAGVCWLSEEKINQSQRAKEKVDMMTENAIRKAILTRQGPTFEEAGKAGQNAFMAYREAYKNTEKKEYEKYNTYNLILISLVIIGFILIVGVIFIL</sequence>
<keyword evidence="1" id="KW-1133">Transmembrane helix</keyword>
<dbReference type="AlphaFoldDB" id="A0AAE6TCG4"/>
<evidence type="ECO:0000256" key="1">
    <source>
        <dbReference type="SAM" id="Phobius"/>
    </source>
</evidence>
<organism evidence="2 3">
    <name type="scientific">Akkermansia massiliensis</name>
    <dbReference type="NCBI Taxonomy" id="2927224"/>
    <lineage>
        <taxon>Bacteria</taxon>
        <taxon>Pseudomonadati</taxon>
        <taxon>Verrucomicrobiota</taxon>
        <taxon>Verrucomicrobiia</taxon>
        <taxon>Verrucomicrobiales</taxon>
        <taxon>Akkermansiaceae</taxon>
        <taxon>Akkermansia</taxon>
    </lineage>
</organism>
<evidence type="ECO:0000313" key="2">
    <source>
        <dbReference type="EMBL" id="QHV63096.1"/>
    </source>
</evidence>
<reference evidence="2" key="1">
    <citation type="submission" date="2018-05" db="EMBL/GenBank/DDBJ databases">
        <title>Complete genome sequnece of Akkermansia muciniphila EB-AMDK-40.</title>
        <authorList>
            <person name="Nam Y.-D."/>
            <person name="Chung W.-H."/>
            <person name="Park Y.S."/>
            <person name="Kang J."/>
        </authorList>
    </citation>
    <scope>NUCLEOTIDE SEQUENCE</scope>
    <source>
        <strain evidence="2">EB-AMDK-40</strain>
    </source>
</reference>
<evidence type="ECO:0000313" key="3">
    <source>
        <dbReference type="Proteomes" id="UP000642553"/>
    </source>
</evidence>
<proteinExistence type="predicted"/>
<dbReference type="EMBL" id="CP029701">
    <property type="protein sequence ID" value="QHV63096.1"/>
    <property type="molecule type" value="Genomic_DNA"/>
</dbReference>